<evidence type="ECO:0000313" key="1">
    <source>
        <dbReference type="EMBL" id="MDR6538873.1"/>
    </source>
</evidence>
<gene>
    <name evidence="1" type="ORF">J2739_004666</name>
</gene>
<protein>
    <recommendedName>
        <fullName evidence="3">Nucleotidyltransferase domain-containing protein</fullName>
    </recommendedName>
</protein>
<dbReference type="EMBL" id="JAVDRF010000012">
    <property type="protein sequence ID" value="MDR6538873.1"/>
    <property type="molecule type" value="Genomic_DNA"/>
</dbReference>
<reference evidence="1 2" key="1">
    <citation type="submission" date="2023-07" db="EMBL/GenBank/DDBJ databases">
        <title>Sorghum-associated microbial communities from plants grown in Nebraska, USA.</title>
        <authorList>
            <person name="Schachtman D."/>
        </authorList>
    </citation>
    <scope>NUCLEOTIDE SEQUENCE [LARGE SCALE GENOMIC DNA]</scope>
    <source>
        <strain evidence="1 2">DS1781</strain>
    </source>
</reference>
<evidence type="ECO:0008006" key="3">
    <source>
        <dbReference type="Google" id="ProtNLM"/>
    </source>
</evidence>
<dbReference type="InterPro" id="IPR043519">
    <property type="entry name" value="NT_sf"/>
</dbReference>
<name>A0ABU1NKI4_9BURK</name>
<accession>A0ABU1NKI4</accession>
<evidence type="ECO:0000313" key="2">
    <source>
        <dbReference type="Proteomes" id="UP001184230"/>
    </source>
</evidence>
<keyword evidence="2" id="KW-1185">Reference proteome</keyword>
<dbReference type="SUPFAM" id="SSF81301">
    <property type="entry name" value="Nucleotidyltransferase"/>
    <property type="match status" value="1"/>
</dbReference>
<comment type="caution">
    <text evidence="1">The sequence shown here is derived from an EMBL/GenBank/DDBJ whole genome shotgun (WGS) entry which is preliminary data.</text>
</comment>
<dbReference type="RefSeq" id="WP_309906070.1">
    <property type="nucleotide sequence ID" value="NZ_JAVDRF010000012.1"/>
</dbReference>
<proteinExistence type="predicted"/>
<organism evidence="1 2">
    <name type="scientific">Variovorax soli</name>
    <dbReference type="NCBI Taxonomy" id="376815"/>
    <lineage>
        <taxon>Bacteria</taxon>
        <taxon>Pseudomonadati</taxon>
        <taxon>Pseudomonadota</taxon>
        <taxon>Betaproteobacteria</taxon>
        <taxon>Burkholderiales</taxon>
        <taxon>Comamonadaceae</taxon>
        <taxon>Variovorax</taxon>
    </lineage>
</organism>
<dbReference type="Proteomes" id="UP001184230">
    <property type="component" value="Unassembled WGS sequence"/>
</dbReference>
<sequence length="428" mass="47834">MATGEKRLPREAFTKKLRRLCERLDERHQRTIPFKHWYFKDRELVAEVAVISLWVAGSYARGALDCGDLDVVLQLAGPRDSPPLSTLTKAFFGTLPYVRYYLGEPAKNSSGVEFPEAVLIWSGPGCDWNARVAAIREVSGAGRHNRPTDAAPLRLEQLGADLDQLASATEARERGELEWAFREFNPESLQPIPVEEIEFGEEYLMRCANLWGKKSQRIVPALLRLAREVEPLGDWSDSDSSRTVIRCGGTLVHVGRPELCVWRLHDNPSIRQLALIPHLTARGPNGAWLIRRGASHPDHQTMRGTQVFYHSDEIGPVVRSVSQHKSYISWIQVLDLFATEEQARQNLKGKDRDIRSATDDELLELTGLCDALRIGRRKLAITWAAREYAKATKPASIAEIASTLKRLQGAAPPLTSGTPLPSLSARSQ</sequence>